<protein>
    <submittedName>
        <fullName evidence="2">Lipoprotein</fullName>
    </submittedName>
</protein>
<organism evidence="2 3">
    <name type="scientific">Providencia alcalifaciens 205/92</name>
    <dbReference type="NCBI Taxonomy" id="1256988"/>
    <lineage>
        <taxon>Bacteria</taxon>
        <taxon>Pseudomonadati</taxon>
        <taxon>Pseudomonadota</taxon>
        <taxon>Gammaproteobacteria</taxon>
        <taxon>Enterobacterales</taxon>
        <taxon>Morganellaceae</taxon>
        <taxon>Providencia</taxon>
    </lineage>
</organism>
<gene>
    <name evidence="2" type="ORF">HMPREF1563_2811</name>
</gene>
<dbReference type="AlphaFoldDB" id="A0AAV3M9E2"/>
<accession>A0AAV3M9E2</accession>
<keyword evidence="2" id="KW-0449">Lipoprotein</keyword>
<dbReference type="RefSeq" id="WP_036960316.1">
    <property type="nucleotide sequence ID" value="NZ_JALD01000027.1"/>
</dbReference>
<keyword evidence="1" id="KW-0732">Signal</keyword>
<evidence type="ECO:0000313" key="2">
    <source>
        <dbReference type="EMBL" id="EUD12274.1"/>
    </source>
</evidence>
<dbReference type="EMBL" id="JALD01000027">
    <property type="protein sequence ID" value="EUD12274.1"/>
    <property type="molecule type" value="Genomic_DNA"/>
</dbReference>
<evidence type="ECO:0000313" key="3">
    <source>
        <dbReference type="Proteomes" id="UP000022311"/>
    </source>
</evidence>
<name>A0AAV3M9E2_9GAMM</name>
<evidence type="ECO:0000256" key="1">
    <source>
        <dbReference type="SAM" id="SignalP"/>
    </source>
</evidence>
<dbReference type="PROSITE" id="PS51257">
    <property type="entry name" value="PROKAR_LIPOPROTEIN"/>
    <property type="match status" value="1"/>
</dbReference>
<reference evidence="2 3" key="1">
    <citation type="submission" date="2014-01" db="EMBL/GenBank/DDBJ databases">
        <authorList>
            <person name="Durkin A.S."/>
            <person name="McCorrison J."/>
            <person name="Torralba M."/>
            <person name="Gillis M."/>
            <person name="Haft D.H."/>
            <person name="Methe B."/>
            <person name="Sutton G."/>
            <person name="Nelson K.E."/>
        </authorList>
    </citation>
    <scope>NUCLEOTIDE SEQUENCE [LARGE SCALE GENOMIC DNA]</scope>
    <source>
        <strain evidence="2 3">205/92</strain>
    </source>
</reference>
<feature type="signal peptide" evidence="1">
    <location>
        <begin position="1"/>
        <end position="22"/>
    </location>
</feature>
<sequence length="248" mass="28117">MNKLLACFLSVSILSSTGCVTAAVWDSNTAKETNIRERVDLKDNIVSTFEYKDISVKNKLTNQKLKEIELPTSGYGFLGDKYIYILTNGSAELMKLNELVKVIPLSAFNNPEGVIRIEIKPDERREGLVKFNDSYFVYIDKKYRLSPEQEKSLKDFGFSERRFDNDKSWVKTIPLSGYLFDRNGITLPLVPNAKLNQSYKVEFYTTEEYTSLSAGKLAGNVMITPFTIAADIIATPILLILYANYVNK</sequence>
<proteinExistence type="predicted"/>
<feature type="chain" id="PRO_5043584824" evidence="1">
    <location>
        <begin position="23"/>
        <end position="248"/>
    </location>
</feature>
<comment type="caution">
    <text evidence="2">The sequence shown here is derived from an EMBL/GenBank/DDBJ whole genome shotgun (WGS) entry which is preliminary data.</text>
</comment>
<dbReference type="Proteomes" id="UP000022311">
    <property type="component" value="Unassembled WGS sequence"/>
</dbReference>